<proteinExistence type="inferred from homology"/>
<dbReference type="Pfam" id="PF11502">
    <property type="entry name" value="BCL9"/>
    <property type="match status" value="1"/>
</dbReference>
<dbReference type="Proteomes" id="UP001295444">
    <property type="component" value="Chromosome 10"/>
</dbReference>
<dbReference type="InterPro" id="IPR024670">
    <property type="entry name" value="BCL9_beta-catenin-bd_dom"/>
</dbReference>
<dbReference type="InterPro" id="IPR013083">
    <property type="entry name" value="Znf_RING/FYVE/PHD"/>
</dbReference>
<evidence type="ECO:0000259" key="5">
    <source>
        <dbReference type="Pfam" id="PF11502"/>
    </source>
</evidence>
<dbReference type="EMBL" id="OW240921">
    <property type="protein sequence ID" value="CAH2319611.1"/>
    <property type="molecule type" value="Genomic_DNA"/>
</dbReference>
<keyword evidence="7" id="KW-1185">Reference proteome</keyword>
<keyword evidence="3" id="KW-0539">Nucleus</keyword>
<reference evidence="6" key="1">
    <citation type="submission" date="2022-03" db="EMBL/GenBank/DDBJ databases">
        <authorList>
            <person name="Alioto T."/>
            <person name="Alioto T."/>
            <person name="Gomez Garrido J."/>
        </authorList>
    </citation>
    <scope>NUCLEOTIDE SEQUENCE</scope>
</reference>
<feature type="compositionally biased region" description="Polar residues" evidence="4">
    <location>
        <begin position="364"/>
        <end position="377"/>
    </location>
</feature>
<protein>
    <submittedName>
        <fullName evidence="6">B-cell CLL lymphoma 9 isoform X2</fullName>
    </submittedName>
</protein>
<dbReference type="PANTHER" id="PTHR15185:SF3">
    <property type="entry name" value="B-CELL CLL_LYMPHOMA 9-LIKE PROTEIN"/>
    <property type="match status" value="1"/>
</dbReference>
<dbReference type="GO" id="GO:0003713">
    <property type="term" value="F:transcription coactivator activity"/>
    <property type="evidence" value="ECO:0007669"/>
    <property type="project" value="InterPro"/>
</dbReference>
<dbReference type="InterPro" id="IPR015668">
    <property type="entry name" value="Bcl-9/Bcl-9l"/>
</dbReference>
<dbReference type="GO" id="GO:0030512">
    <property type="term" value="P:negative regulation of transforming growth factor beta receptor signaling pathway"/>
    <property type="evidence" value="ECO:0007669"/>
    <property type="project" value="TreeGrafter"/>
</dbReference>
<evidence type="ECO:0000313" key="6">
    <source>
        <dbReference type="EMBL" id="CAH2319611.1"/>
    </source>
</evidence>
<feature type="compositionally biased region" description="Polar residues" evidence="4">
    <location>
        <begin position="872"/>
        <end position="884"/>
    </location>
</feature>
<feature type="region of interest" description="Disordered" evidence="4">
    <location>
        <begin position="1089"/>
        <end position="1134"/>
    </location>
</feature>
<gene>
    <name evidence="6" type="ORF">PECUL_23A008200</name>
</gene>
<dbReference type="GO" id="GO:1990907">
    <property type="term" value="C:beta-catenin-TCF complex"/>
    <property type="evidence" value="ECO:0007669"/>
    <property type="project" value="TreeGrafter"/>
</dbReference>
<feature type="compositionally biased region" description="Polar residues" evidence="4">
    <location>
        <begin position="49"/>
        <end position="69"/>
    </location>
</feature>
<feature type="compositionally biased region" description="Polar residues" evidence="4">
    <location>
        <begin position="21"/>
        <end position="38"/>
    </location>
</feature>
<name>A0AAD1T8U1_PELCU</name>
<dbReference type="GO" id="GO:0060070">
    <property type="term" value="P:canonical Wnt signaling pathway"/>
    <property type="evidence" value="ECO:0007669"/>
    <property type="project" value="InterPro"/>
</dbReference>
<comment type="subcellular location">
    <subcellularLocation>
        <location evidence="1">Nucleus</location>
    </subcellularLocation>
</comment>
<organism evidence="6 7">
    <name type="scientific">Pelobates cultripes</name>
    <name type="common">Western spadefoot toad</name>
    <dbReference type="NCBI Taxonomy" id="61616"/>
    <lineage>
        <taxon>Eukaryota</taxon>
        <taxon>Metazoa</taxon>
        <taxon>Chordata</taxon>
        <taxon>Craniata</taxon>
        <taxon>Vertebrata</taxon>
        <taxon>Euteleostomi</taxon>
        <taxon>Amphibia</taxon>
        <taxon>Batrachia</taxon>
        <taxon>Anura</taxon>
        <taxon>Pelobatoidea</taxon>
        <taxon>Pelobatidae</taxon>
        <taxon>Pelobates</taxon>
    </lineage>
</organism>
<feature type="compositionally biased region" description="Polar residues" evidence="4">
    <location>
        <begin position="854"/>
        <end position="864"/>
    </location>
</feature>
<feature type="compositionally biased region" description="Basic and acidic residues" evidence="4">
    <location>
        <begin position="71"/>
        <end position="112"/>
    </location>
</feature>
<sequence>ALPQVSVNQMHPESKLANHGKASNNGGQSQPPNVSQAPKGSGLLGPKTNHMSPNSVGLKNAQNQGSNHGKGQRESSGEVGEQRDPGTPSREPEPKGELPSRSKRRCVLERKQPYSGDEWCSGPESEEDEKALVASHNCNAGDSVTSASTLPGSASLPGLNDSSSSSTPHGVGPNHRGDGGSLVGSSKPPSQFVYVFTTNLANTAAEAVLKGHADSILLYHQQNVPRAKLDEATLQKPSSDSEGGVVVPGSSIPPSAPSKPANQPTPASGHAPPAALQETTSDEVKRELTPNPLGNGSSRPASSHSNPPLPSSGGLPEEKAELGDTIQGNGGTINQEGLSREQLEHRERSLQTLRDIERLLLRTGSASEPFSKHSQSPGEAVPPSNLPAPPVNPPTPMKKYEEPLQSMITQTQSLGAPGMEQDMGGPQPGPDMGHQMSLMMQRLGQDSLTPEQAAWRKLQEEYYAEKRRKEEHMSIHGRPAPDMMLRGPPPPYHSKPGEQWIGNRIPGTLEGQEPMPLRGGGITFQGPRFTGRYGPMQNIPMDMGILQRPNRWPEEMSPMGGGQGGFPQGGMSYPGGSPGEVERFLNPRAREELLRQQLIEKRPTSMQRQLAMPTGQGIEMERVLISHRQGEHSVFPGDGIAGGHAMGMDFGNSRAMLSPSINQQGVRREQDPTIGGGGNLNMNMSVNMNMNLNLQMTPHQQMLLSQKMRSGGELMGPQGEIGSEELMRAVQSQNGSGMTGDSQKMLIPAQFPQGQPGFPPGQSQFPNMQQEMSMDMFGPEHSSVGGTTRLSHMPMPSVPGGNSSGLGPIHSRGLGRRPTELTINVNQIGSPIMSHLKSPTVRQVNSPVVSSPSANMKSPENQVAQMAGLPPSNHQASLKSPQMLGSSISGRSPSTSPGRLKSPHMNVPSPGWAPSPKATMPSPGIPPGKQGIGINSGTSIGVMEQGGAPSQNPLSLMMSQMSKYAMPSSTPLYHNAIKTIATSDDELLPERVLLPPGSQQGPGMNAPISLHLNLSSSQSPMGNITLPGQPPLSHEHPSSLLASPGPPMHPPIGPAMQNPLMMPSMNQEPCCPGPGPQMMSSNQLVFPPRLQPGPPHNQGVHQSGSGSSMQQHFPDDVHHQPRLPHRMSDPYGPSLPSILSDPDLGDVIRPSASGIPEFDLSRIMPSEKPSSTLQYFPKGGSQNPKPHPTNMHLLSLQNMMVEQHSGRLGPSLPGPQRSLGVPPMPSMGRTGMAPPPQMGQQNFMLMKQRSVSGEMFPQNAHMLSPQGALGGHLTGQQSMMVGHQMRQRSVSLDTYIPGPGHLPF</sequence>
<dbReference type="PANTHER" id="PTHR15185">
    <property type="entry name" value="BCL9"/>
    <property type="match status" value="1"/>
</dbReference>
<feature type="non-terminal residue" evidence="6">
    <location>
        <position position="1"/>
    </location>
</feature>
<evidence type="ECO:0000313" key="7">
    <source>
        <dbReference type="Proteomes" id="UP001295444"/>
    </source>
</evidence>
<dbReference type="Gene3D" id="3.30.40.10">
    <property type="entry name" value="Zinc/RING finger domain, C3HC4 (zinc finger)"/>
    <property type="match status" value="1"/>
</dbReference>
<evidence type="ECO:0000256" key="2">
    <source>
        <dbReference type="ARBA" id="ARBA00009200"/>
    </source>
</evidence>
<evidence type="ECO:0000256" key="4">
    <source>
        <dbReference type="SAM" id="MobiDB-lite"/>
    </source>
</evidence>
<dbReference type="GO" id="GO:0045944">
    <property type="term" value="P:positive regulation of transcription by RNA polymerase II"/>
    <property type="evidence" value="ECO:0007669"/>
    <property type="project" value="TreeGrafter"/>
</dbReference>
<feature type="compositionally biased region" description="Polar residues" evidence="4">
    <location>
        <begin position="1"/>
        <end position="11"/>
    </location>
</feature>
<feature type="compositionally biased region" description="Low complexity" evidence="4">
    <location>
        <begin position="237"/>
        <end position="253"/>
    </location>
</feature>
<feature type="compositionally biased region" description="Low complexity" evidence="4">
    <location>
        <begin position="300"/>
        <end position="315"/>
    </location>
</feature>
<feature type="region of interest" description="Disordered" evidence="4">
    <location>
        <begin position="839"/>
        <end position="952"/>
    </location>
</feature>
<feature type="compositionally biased region" description="Pro residues" evidence="4">
    <location>
        <begin position="384"/>
        <end position="396"/>
    </location>
</feature>
<feature type="region of interest" description="Disordered" evidence="4">
    <location>
        <begin position="231"/>
        <end position="346"/>
    </location>
</feature>
<feature type="region of interest" description="Disordered" evidence="4">
    <location>
        <begin position="1"/>
        <end position="188"/>
    </location>
</feature>
<evidence type="ECO:0000256" key="3">
    <source>
        <dbReference type="ARBA" id="ARBA00023242"/>
    </source>
</evidence>
<evidence type="ECO:0000256" key="1">
    <source>
        <dbReference type="ARBA" id="ARBA00004123"/>
    </source>
</evidence>
<feature type="region of interest" description="Disordered" evidence="4">
    <location>
        <begin position="364"/>
        <end position="397"/>
    </location>
</feature>
<dbReference type="GO" id="GO:0008013">
    <property type="term" value="F:beta-catenin binding"/>
    <property type="evidence" value="ECO:0007669"/>
    <property type="project" value="InterPro"/>
</dbReference>
<feature type="compositionally biased region" description="Polar residues" evidence="4">
    <location>
        <begin position="136"/>
        <end position="152"/>
    </location>
</feature>
<feature type="compositionally biased region" description="Low complexity" evidence="4">
    <location>
        <begin position="885"/>
        <end position="899"/>
    </location>
</feature>
<feature type="compositionally biased region" description="Low complexity" evidence="4">
    <location>
        <begin position="1096"/>
        <end position="1112"/>
    </location>
</feature>
<accession>A0AAD1T8U1</accession>
<comment type="similarity">
    <text evidence="2">Belongs to the BCL9 family.</text>
</comment>
<feature type="domain" description="B-cell lymphoma 9 beta-catenin binding" evidence="5">
    <location>
        <begin position="337"/>
        <end position="372"/>
    </location>
</feature>